<sequence>MGESVEELDSLFDYSRVQPVDLVDLDDDDEDEDTSLASKRQKTSGSSFVVGKIQKEEKNGKVAEVLRCEDEDEEDWLAPPPKFDARALKSQLAENSTLMEIRRMKQELLSVAKSAKDFLQDMDRPIEKEVSTSEQTSGDKSSLPPRERAKIVVSIQDKDGVKQFRIYADDKFQRLFKLYADKAKLSLTSLVFSFDGDKISPTATPESLGMEDNDIVEVCTKSS</sequence>
<accession>A0A6P8DZF7</accession>
<dbReference type="PANTHER" id="PTHR47813">
    <property type="entry name" value="UBIQUITIN-LIKE SUPERFAMILY PROTEIN"/>
    <property type="match status" value="1"/>
</dbReference>
<evidence type="ECO:0000256" key="1">
    <source>
        <dbReference type="SAM" id="MobiDB-lite"/>
    </source>
</evidence>
<dbReference type="CDD" id="cd01763">
    <property type="entry name" value="Ubl_SUMO_like"/>
    <property type="match status" value="1"/>
</dbReference>
<evidence type="ECO:0000259" key="2">
    <source>
        <dbReference type="Pfam" id="PF11976"/>
    </source>
</evidence>
<evidence type="ECO:0000313" key="4">
    <source>
        <dbReference type="RefSeq" id="XP_031402957.1"/>
    </source>
</evidence>
<dbReference type="Pfam" id="PF11976">
    <property type="entry name" value="Rad60-SLD"/>
    <property type="match status" value="1"/>
</dbReference>
<feature type="compositionally biased region" description="Acidic residues" evidence="1">
    <location>
        <begin position="23"/>
        <end position="34"/>
    </location>
</feature>
<dbReference type="PANTHER" id="PTHR47813:SF2">
    <property type="entry name" value="UBIQUITIN-LIKE SUPERFAMILY PROTEIN"/>
    <property type="match status" value="1"/>
</dbReference>
<proteinExistence type="predicted"/>
<name>A0A6P8DZF7_PUNGR</name>
<reference evidence="3" key="1">
    <citation type="journal article" date="2020" name="Plant Biotechnol. J.">
        <title>The pomegranate (Punica granatum L.) draft genome dissects genetic divergence between soft- and hard-seeded cultivars.</title>
        <authorList>
            <person name="Luo X."/>
            <person name="Li H."/>
            <person name="Wu Z."/>
            <person name="Yao W."/>
            <person name="Zhao P."/>
            <person name="Cao D."/>
            <person name="Yu H."/>
            <person name="Li K."/>
            <person name="Poudel K."/>
            <person name="Zhao D."/>
            <person name="Zhang F."/>
            <person name="Xia X."/>
            <person name="Chen L."/>
            <person name="Wang Q."/>
            <person name="Jing D."/>
            <person name="Cao S."/>
        </authorList>
    </citation>
    <scope>NUCLEOTIDE SEQUENCE [LARGE SCALE GENOMIC DNA]</scope>
    <source>
        <strain evidence="3">cv. Tunisia</strain>
    </source>
</reference>
<gene>
    <name evidence="4" type="primary">LOC116212467</name>
</gene>
<evidence type="ECO:0000313" key="3">
    <source>
        <dbReference type="Proteomes" id="UP000515151"/>
    </source>
</evidence>
<feature type="region of interest" description="Disordered" evidence="1">
    <location>
        <begin position="122"/>
        <end position="148"/>
    </location>
</feature>
<protein>
    <submittedName>
        <fullName evidence="4">Uncharacterized protein LOC116212467 isoform X1</fullName>
    </submittedName>
</protein>
<dbReference type="SUPFAM" id="SSF54236">
    <property type="entry name" value="Ubiquitin-like"/>
    <property type="match status" value="1"/>
</dbReference>
<feature type="compositionally biased region" description="Polar residues" evidence="1">
    <location>
        <begin position="35"/>
        <end position="47"/>
    </location>
</feature>
<dbReference type="InterPro" id="IPR022617">
    <property type="entry name" value="Rad60/SUMO-like_dom"/>
</dbReference>
<dbReference type="AlphaFoldDB" id="A0A6P8DZF7"/>
<dbReference type="GeneID" id="116212467"/>
<keyword evidence="3" id="KW-1185">Reference proteome</keyword>
<dbReference type="InterPro" id="IPR029071">
    <property type="entry name" value="Ubiquitin-like_domsf"/>
</dbReference>
<feature type="region of interest" description="Disordered" evidence="1">
    <location>
        <begin position="22"/>
        <end position="53"/>
    </location>
</feature>
<feature type="compositionally biased region" description="Basic and acidic residues" evidence="1">
    <location>
        <begin position="122"/>
        <end position="131"/>
    </location>
</feature>
<dbReference type="Gene3D" id="3.10.20.90">
    <property type="entry name" value="Phosphatidylinositol 3-kinase Catalytic Subunit, Chain A, domain 1"/>
    <property type="match status" value="1"/>
</dbReference>
<feature type="domain" description="Rad60/SUMO-like" evidence="2">
    <location>
        <begin position="150"/>
        <end position="218"/>
    </location>
</feature>
<dbReference type="RefSeq" id="XP_031402957.1">
    <property type="nucleotide sequence ID" value="XM_031547097.1"/>
</dbReference>
<reference evidence="4" key="2">
    <citation type="submission" date="2025-08" db="UniProtKB">
        <authorList>
            <consortium name="RefSeq"/>
        </authorList>
    </citation>
    <scope>IDENTIFICATION</scope>
    <source>
        <tissue evidence="4">Leaf</tissue>
    </source>
</reference>
<dbReference type="OrthoDB" id="442921at2759"/>
<dbReference type="Proteomes" id="UP000515151">
    <property type="component" value="Chromosome 6"/>
</dbReference>
<organism evidence="3 4">
    <name type="scientific">Punica granatum</name>
    <name type="common">Pomegranate</name>
    <dbReference type="NCBI Taxonomy" id="22663"/>
    <lineage>
        <taxon>Eukaryota</taxon>
        <taxon>Viridiplantae</taxon>
        <taxon>Streptophyta</taxon>
        <taxon>Embryophyta</taxon>
        <taxon>Tracheophyta</taxon>
        <taxon>Spermatophyta</taxon>
        <taxon>Magnoliopsida</taxon>
        <taxon>eudicotyledons</taxon>
        <taxon>Gunneridae</taxon>
        <taxon>Pentapetalae</taxon>
        <taxon>rosids</taxon>
        <taxon>malvids</taxon>
        <taxon>Myrtales</taxon>
        <taxon>Lythraceae</taxon>
        <taxon>Punica</taxon>
    </lineage>
</organism>